<dbReference type="Gene3D" id="3.30.1330.200">
    <property type="match status" value="1"/>
</dbReference>
<dbReference type="STRING" id="49186.SAMN05421647_11151"/>
<keyword evidence="2 3" id="KW-0378">Hydrolase</keyword>
<dbReference type="GO" id="GO:0050568">
    <property type="term" value="F:protein-glutamine glutaminase activity"/>
    <property type="evidence" value="ECO:0007669"/>
    <property type="project" value="UniProtKB-UniRule"/>
</dbReference>
<dbReference type="GO" id="GO:0006935">
    <property type="term" value="P:chemotaxis"/>
    <property type="evidence" value="ECO:0007669"/>
    <property type="project" value="UniProtKB-UniRule"/>
</dbReference>
<comment type="similarity">
    <text evidence="3">Belongs to the CheD family.</text>
</comment>
<dbReference type="RefSeq" id="WP_076465522.1">
    <property type="nucleotide sequence ID" value="NZ_FTMN01000011.1"/>
</dbReference>
<gene>
    <name evidence="3" type="primary">cheD</name>
    <name evidence="4" type="ORF">SAMN05421647_11151</name>
</gene>
<dbReference type="AlphaFoldDB" id="A0A1N6WMQ4"/>
<evidence type="ECO:0000256" key="3">
    <source>
        <dbReference type="HAMAP-Rule" id="MF_01440"/>
    </source>
</evidence>
<proteinExistence type="inferred from homology"/>
<evidence type="ECO:0000256" key="1">
    <source>
        <dbReference type="ARBA" id="ARBA00022500"/>
    </source>
</evidence>
<evidence type="ECO:0000313" key="4">
    <source>
        <dbReference type="EMBL" id="SIQ91310.1"/>
    </source>
</evidence>
<dbReference type="InterPro" id="IPR011324">
    <property type="entry name" value="Cytotoxic_necrot_fac-like_cat"/>
</dbReference>
<keyword evidence="5" id="KW-1185">Reference proteome</keyword>
<evidence type="ECO:0000256" key="2">
    <source>
        <dbReference type="ARBA" id="ARBA00022801"/>
    </source>
</evidence>
<comment type="catalytic activity">
    <reaction evidence="3">
        <text>L-glutaminyl-[protein] + H2O = L-glutamyl-[protein] + NH4(+)</text>
        <dbReference type="Rhea" id="RHEA:16441"/>
        <dbReference type="Rhea" id="RHEA-COMP:10207"/>
        <dbReference type="Rhea" id="RHEA-COMP:10208"/>
        <dbReference type="ChEBI" id="CHEBI:15377"/>
        <dbReference type="ChEBI" id="CHEBI:28938"/>
        <dbReference type="ChEBI" id="CHEBI:29973"/>
        <dbReference type="ChEBI" id="CHEBI:30011"/>
        <dbReference type="EC" id="3.5.1.44"/>
    </reaction>
</comment>
<dbReference type="Proteomes" id="UP000186895">
    <property type="component" value="Unassembled WGS sequence"/>
</dbReference>
<dbReference type="InterPro" id="IPR005659">
    <property type="entry name" value="Chemorcpt_Glu_NH3ase_CheD"/>
</dbReference>
<name>A0A1N6WMQ4_9GAMM</name>
<comment type="function">
    <text evidence="3">Probably deamidates glutamine residues to glutamate on methyl-accepting chemotaxis receptors (MCPs), playing an important role in chemotaxis.</text>
</comment>
<dbReference type="PANTHER" id="PTHR35147:SF2">
    <property type="entry name" value="CHEMORECEPTOR GLUTAMINE DEAMIDASE CHED-RELATED"/>
    <property type="match status" value="1"/>
</dbReference>
<dbReference type="Pfam" id="PF03975">
    <property type="entry name" value="CheD"/>
    <property type="match status" value="1"/>
</dbReference>
<organism evidence="4 5">
    <name type="scientific">Marinobacterium stanieri</name>
    <dbReference type="NCBI Taxonomy" id="49186"/>
    <lineage>
        <taxon>Bacteria</taxon>
        <taxon>Pseudomonadati</taxon>
        <taxon>Pseudomonadota</taxon>
        <taxon>Gammaproteobacteria</taxon>
        <taxon>Oceanospirillales</taxon>
        <taxon>Oceanospirillaceae</taxon>
        <taxon>Marinobacterium</taxon>
    </lineage>
</organism>
<dbReference type="eggNOG" id="COG1871">
    <property type="taxonomic scope" value="Bacteria"/>
</dbReference>
<dbReference type="SUPFAM" id="SSF64438">
    <property type="entry name" value="CNF1/YfiH-like putative cysteine hydrolases"/>
    <property type="match status" value="1"/>
</dbReference>
<accession>A0A1N6WMQ4</accession>
<dbReference type="InterPro" id="IPR038592">
    <property type="entry name" value="CheD-like_sf"/>
</dbReference>
<sequence>MNAPRAPRPFVGFEHFMPIWQERWQRFVVKVKPGEFYVAPPSMGISTVLGSCISACIRDPDTGIGGINHFMLPDAMEGNNRLSSASYGAFAMEQLINSLLKLGCRRDTLEVKLAGGADMLSGGYRVGEQNVHFVRDYLVREGLNLCAEDVGGRQARRLIYFPDQGRMLIKRMEAEGADQLLRDERVYREQSREQTIHQDVELF</sequence>
<evidence type="ECO:0000313" key="5">
    <source>
        <dbReference type="Proteomes" id="UP000186895"/>
    </source>
</evidence>
<dbReference type="EMBL" id="FTMN01000011">
    <property type="protein sequence ID" value="SIQ91310.1"/>
    <property type="molecule type" value="Genomic_DNA"/>
</dbReference>
<dbReference type="HAMAP" id="MF_01440">
    <property type="entry name" value="CheD"/>
    <property type="match status" value="1"/>
</dbReference>
<keyword evidence="1 3" id="KW-0145">Chemotaxis</keyword>
<dbReference type="CDD" id="cd16352">
    <property type="entry name" value="CheD"/>
    <property type="match status" value="1"/>
</dbReference>
<dbReference type="EC" id="3.5.1.44" evidence="3"/>
<reference evidence="4 5" key="1">
    <citation type="submission" date="2017-01" db="EMBL/GenBank/DDBJ databases">
        <authorList>
            <person name="Mah S.A."/>
            <person name="Swanson W.J."/>
            <person name="Moy G.W."/>
            <person name="Vacquier V.D."/>
        </authorList>
    </citation>
    <scope>NUCLEOTIDE SEQUENCE [LARGE SCALE GENOMIC DNA]</scope>
    <source>
        <strain evidence="4 5">DSM 7027</strain>
    </source>
</reference>
<dbReference type="PANTHER" id="PTHR35147">
    <property type="entry name" value="CHEMORECEPTOR GLUTAMINE DEAMIDASE CHED-RELATED"/>
    <property type="match status" value="1"/>
</dbReference>
<protein>
    <recommendedName>
        <fullName evidence="3">Probable chemoreceptor glutamine deamidase CheD</fullName>
        <ecNumber evidence="3">3.5.1.44</ecNumber>
    </recommendedName>
</protein>